<name>A0A8E2J5C9_9APHY</name>
<organism evidence="1 2">
    <name type="scientific">Obba rivulosa</name>
    <dbReference type="NCBI Taxonomy" id="1052685"/>
    <lineage>
        <taxon>Eukaryota</taxon>
        <taxon>Fungi</taxon>
        <taxon>Dikarya</taxon>
        <taxon>Basidiomycota</taxon>
        <taxon>Agaricomycotina</taxon>
        <taxon>Agaricomycetes</taxon>
        <taxon>Polyporales</taxon>
        <taxon>Gelatoporiaceae</taxon>
        <taxon>Obba</taxon>
    </lineage>
</organism>
<evidence type="ECO:0000313" key="1">
    <source>
        <dbReference type="EMBL" id="OCH95102.1"/>
    </source>
</evidence>
<gene>
    <name evidence="1" type="ORF">OBBRIDRAFT_788564</name>
</gene>
<sequence>MSGLFGPAQLRFRARTVLSPRSRTPSSSFPPLLLVVLPGLGALVVVARHELSQVLRDVQRASLSQHVRRNPNATE</sequence>
<dbReference type="AlphaFoldDB" id="A0A8E2J5C9"/>
<reference evidence="1 2" key="1">
    <citation type="submission" date="2016-07" db="EMBL/GenBank/DDBJ databases">
        <title>Draft genome of the white-rot fungus Obba rivulosa 3A-2.</title>
        <authorList>
            <consortium name="DOE Joint Genome Institute"/>
            <person name="Miettinen O."/>
            <person name="Riley R."/>
            <person name="Acob R."/>
            <person name="Barry K."/>
            <person name="Cullen D."/>
            <person name="De Vries R."/>
            <person name="Hainaut M."/>
            <person name="Hatakka A."/>
            <person name="Henrissat B."/>
            <person name="Hilden K."/>
            <person name="Kuo R."/>
            <person name="Labutti K."/>
            <person name="Lipzen A."/>
            <person name="Makela M.R."/>
            <person name="Sandor L."/>
            <person name="Spatafora J.W."/>
            <person name="Grigoriev I.V."/>
            <person name="Hibbett D.S."/>
        </authorList>
    </citation>
    <scope>NUCLEOTIDE SEQUENCE [LARGE SCALE GENOMIC DNA]</scope>
    <source>
        <strain evidence="1 2">3A-2</strain>
    </source>
</reference>
<evidence type="ECO:0000313" key="2">
    <source>
        <dbReference type="Proteomes" id="UP000250043"/>
    </source>
</evidence>
<dbReference type="EMBL" id="KV722338">
    <property type="protein sequence ID" value="OCH95102.1"/>
    <property type="molecule type" value="Genomic_DNA"/>
</dbReference>
<dbReference type="Proteomes" id="UP000250043">
    <property type="component" value="Unassembled WGS sequence"/>
</dbReference>
<accession>A0A8E2J5C9</accession>
<proteinExistence type="predicted"/>
<protein>
    <submittedName>
        <fullName evidence="1">Uncharacterized protein</fullName>
    </submittedName>
</protein>
<keyword evidence="2" id="KW-1185">Reference proteome</keyword>